<dbReference type="InterPro" id="IPR018319">
    <property type="entry name" value="SelA-like"/>
</dbReference>
<dbReference type="Pfam" id="PF03841">
    <property type="entry name" value="SelA"/>
    <property type="match status" value="1"/>
</dbReference>
<organism evidence="11 12">
    <name type="scientific">Sinomonas humi</name>
    <dbReference type="NCBI Taxonomy" id="1338436"/>
    <lineage>
        <taxon>Bacteria</taxon>
        <taxon>Bacillati</taxon>
        <taxon>Actinomycetota</taxon>
        <taxon>Actinomycetes</taxon>
        <taxon>Micrococcales</taxon>
        <taxon>Micrococcaceae</taxon>
        <taxon>Sinomonas</taxon>
    </lineage>
</organism>
<proteinExistence type="inferred from homology"/>
<feature type="modified residue" description="N6-(pyridoxal phosphate)lysine" evidence="8 9">
    <location>
        <position position="284"/>
    </location>
</feature>
<dbReference type="Pfam" id="PF12390">
    <property type="entry name" value="Se-cys_synth_N"/>
    <property type="match status" value="1"/>
</dbReference>
<dbReference type="GO" id="GO:0005737">
    <property type="term" value="C:cytoplasm"/>
    <property type="evidence" value="ECO:0007669"/>
    <property type="project" value="UniProtKB-SubCell"/>
</dbReference>
<dbReference type="GO" id="GO:0004125">
    <property type="term" value="F:L-seryl-tRNA(Sec) selenium transferase activity"/>
    <property type="evidence" value="ECO:0007669"/>
    <property type="project" value="UniProtKB-UniRule"/>
</dbReference>
<dbReference type="SUPFAM" id="SSF53383">
    <property type="entry name" value="PLP-dependent transferases"/>
    <property type="match status" value="1"/>
</dbReference>
<sequence>MDKVDPRRQIPRTNDLLALPAVHEARTRLSERVIRELVREVQARARRGDIPPGQVESALLAAVAARRATTLRPVLNATGVIVHTNLGRAPLSAGAVEALVAASGYVDVELDLADGRRSRRGAGARAALLSACPAAEDALVVNNGAAALVLATTALAAGREVVVSRGELVEIGAGFRLPDLIESTGATLHEVGTTNRTHLRDYAGALGPATGCILKVHPSNFWVGGFTSAVPLDELRSLADANGVPLVADLGSGLLEPDPHLPHEPDAATALASGADVVIASGDKLLGGPQAGLLLGRKEAIERLSRHPLARAVRADKLALAALEATLAGAAPPVVEALHADVEQLRRRTDRLAQALGAPVVEHEGRVGGGGAPGFALPGWAIRLPEGLAGLLRTGDPAVVPRVHAGSCLIDLRCVPERDDDRILEAVRHALAALGTASAGRAG</sequence>
<dbReference type="InterPro" id="IPR025862">
    <property type="entry name" value="SelA_trans_N_dom"/>
</dbReference>
<comment type="similarity">
    <text evidence="7 8">Belongs to the SelA family.</text>
</comment>
<dbReference type="RefSeq" id="WP_043119826.1">
    <property type="nucleotide sequence ID" value="NZ_JTDL01000036.1"/>
</dbReference>
<keyword evidence="5 8" id="KW-0648">Protein biosynthesis</keyword>
<comment type="caution">
    <text evidence="11">The sequence shown here is derived from an EMBL/GenBank/DDBJ whole genome shotgun (WGS) entry which is preliminary data.</text>
</comment>
<evidence type="ECO:0000256" key="3">
    <source>
        <dbReference type="ARBA" id="ARBA00022679"/>
    </source>
</evidence>
<dbReference type="UniPathway" id="UPA00906">
    <property type="reaction ID" value="UER00896"/>
</dbReference>
<dbReference type="InterPro" id="IPR015421">
    <property type="entry name" value="PyrdxlP-dep_Trfase_major"/>
</dbReference>
<keyword evidence="6 8" id="KW-0711">Selenium</keyword>
<dbReference type="EC" id="2.9.1.1" evidence="8"/>
<dbReference type="GO" id="GO:0001717">
    <property type="term" value="P:conversion of seryl-tRNAsec to selenocys-tRNAsec"/>
    <property type="evidence" value="ECO:0007669"/>
    <property type="project" value="UniProtKB-UniRule"/>
</dbReference>
<comment type="pathway">
    <text evidence="8">Aminoacyl-tRNA biosynthesis; selenocysteinyl-tRNA(Sec) biosynthesis; selenocysteinyl-tRNA(Sec) from L-seryl-tRNA(Sec) (bacterial route): step 1/1.</text>
</comment>
<dbReference type="EMBL" id="JTDL01000036">
    <property type="protein sequence ID" value="KHL05121.1"/>
    <property type="molecule type" value="Genomic_DNA"/>
</dbReference>
<evidence type="ECO:0000256" key="5">
    <source>
        <dbReference type="ARBA" id="ARBA00022917"/>
    </source>
</evidence>
<keyword evidence="3 8" id="KW-0808">Transferase</keyword>
<evidence type="ECO:0000256" key="2">
    <source>
        <dbReference type="ARBA" id="ARBA00022490"/>
    </source>
</evidence>
<evidence type="ECO:0000259" key="10">
    <source>
        <dbReference type="Pfam" id="PF12390"/>
    </source>
</evidence>
<evidence type="ECO:0000256" key="8">
    <source>
        <dbReference type="HAMAP-Rule" id="MF_00423"/>
    </source>
</evidence>
<dbReference type="HAMAP" id="MF_00423">
    <property type="entry name" value="SelA"/>
    <property type="match status" value="1"/>
</dbReference>
<dbReference type="PANTHER" id="PTHR32328">
    <property type="entry name" value="L-SERYL-TRNA(SEC) SELENIUM TRANSFERASE"/>
    <property type="match status" value="1"/>
</dbReference>
<dbReference type="InterPro" id="IPR015424">
    <property type="entry name" value="PyrdxlP-dep_Trfase"/>
</dbReference>
<dbReference type="Gene3D" id="3.90.1150.180">
    <property type="match status" value="1"/>
</dbReference>
<keyword evidence="2 8" id="KW-0963">Cytoplasm</keyword>
<evidence type="ECO:0000313" key="12">
    <source>
        <dbReference type="Proteomes" id="UP000030982"/>
    </source>
</evidence>
<evidence type="ECO:0000256" key="1">
    <source>
        <dbReference type="ARBA" id="ARBA00001933"/>
    </source>
</evidence>
<dbReference type="STRING" id="1338436.LK10_02280"/>
<reference evidence="11 12" key="1">
    <citation type="submission" date="2014-09" db="EMBL/GenBank/DDBJ databases">
        <title>Genome sequence of Sinomonas sp. MUSC 117.</title>
        <authorList>
            <person name="Lee L.-H."/>
        </authorList>
    </citation>
    <scope>NUCLEOTIDE SEQUENCE [LARGE SCALE GENOMIC DNA]</scope>
    <source>
        <strain evidence="11 12">MUSC 117</strain>
    </source>
</reference>
<evidence type="ECO:0000313" key="11">
    <source>
        <dbReference type="EMBL" id="KHL05121.1"/>
    </source>
</evidence>
<dbReference type="GO" id="GO:0001514">
    <property type="term" value="P:selenocysteine incorporation"/>
    <property type="evidence" value="ECO:0007669"/>
    <property type="project" value="UniProtKB-UniRule"/>
</dbReference>
<dbReference type="OrthoDB" id="9787096at2"/>
<dbReference type="NCBIfam" id="TIGR00474">
    <property type="entry name" value="selA"/>
    <property type="match status" value="1"/>
</dbReference>
<feature type="domain" description="L-seryl-tRNA selenium transferase N-terminal" evidence="10">
    <location>
        <begin position="7"/>
        <end position="46"/>
    </location>
</feature>
<dbReference type="AlphaFoldDB" id="A0A0B2ANB0"/>
<accession>A0A0B2ANB0</accession>
<dbReference type="Gene3D" id="3.40.640.10">
    <property type="entry name" value="Type I PLP-dependent aspartate aminotransferase-like (Major domain)"/>
    <property type="match status" value="1"/>
</dbReference>
<dbReference type="PANTHER" id="PTHR32328:SF0">
    <property type="entry name" value="L-SERYL-TRNA(SEC) SELENIUM TRANSFERASE"/>
    <property type="match status" value="1"/>
</dbReference>
<evidence type="ECO:0000256" key="6">
    <source>
        <dbReference type="ARBA" id="ARBA00023266"/>
    </source>
</evidence>
<comment type="function">
    <text evidence="8">Converts seryl-tRNA(Sec) to selenocysteinyl-tRNA(Sec) required for selenoprotein biosynthesis.</text>
</comment>
<comment type="cofactor">
    <cofactor evidence="1 8 9">
        <name>pyridoxal 5'-phosphate</name>
        <dbReference type="ChEBI" id="CHEBI:597326"/>
    </cofactor>
</comment>
<comment type="catalytic activity">
    <reaction evidence="8">
        <text>L-seryl-tRNA(Sec) + selenophosphate + H(+) = L-selenocysteinyl-tRNA(Sec) + phosphate</text>
        <dbReference type="Rhea" id="RHEA:22728"/>
        <dbReference type="Rhea" id="RHEA-COMP:9742"/>
        <dbReference type="Rhea" id="RHEA-COMP:9743"/>
        <dbReference type="ChEBI" id="CHEBI:15378"/>
        <dbReference type="ChEBI" id="CHEBI:16144"/>
        <dbReference type="ChEBI" id="CHEBI:43474"/>
        <dbReference type="ChEBI" id="CHEBI:78533"/>
        <dbReference type="ChEBI" id="CHEBI:78573"/>
        <dbReference type="EC" id="2.9.1.1"/>
    </reaction>
</comment>
<keyword evidence="12" id="KW-1185">Reference proteome</keyword>
<evidence type="ECO:0000256" key="9">
    <source>
        <dbReference type="PIRSR" id="PIRSR618319-50"/>
    </source>
</evidence>
<evidence type="ECO:0000256" key="4">
    <source>
        <dbReference type="ARBA" id="ARBA00022898"/>
    </source>
</evidence>
<comment type="subcellular location">
    <subcellularLocation>
        <location evidence="8">Cytoplasm</location>
    </subcellularLocation>
</comment>
<dbReference type="Proteomes" id="UP000030982">
    <property type="component" value="Unassembled WGS sequence"/>
</dbReference>
<evidence type="ECO:0000256" key="7">
    <source>
        <dbReference type="ARBA" id="ARBA00044507"/>
    </source>
</evidence>
<protein>
    <recommendedName>
        <fullName evidence="8">L-seryl-tRNA(Sec) selenium transferase</fullName>
        <ecNumber evidence="8">2.9.1.1</ecNumber>
    </recommendedName>
    <alternativeName>
        <fullName evidence="8">Selenocysteine synthase</fullName>
        <shortName evidence="8">Sec synthase</shortName>
    </alternativeName>
    <alternativeName>
        <fullName evidence="8">Selenocysteinyl-tRNA(Sec) synthase</fullName>
    </alternativeName>
</protein>
<dbReference type="InterPro" id="IPR004534">
    <property type="entry name" value="SelA_trans"/>
</dbReference>
<keyword evidence="4 8" id="KW-0663">Pyridoxal phosphate</keyword>
<gene>
    <name evidence="8" type="primary">selA</name>
    <name evidence="11" type="ORF">LK10_02280</name>
</gene>
<name>A0A0B2ANB0_9MICC</name>